<gene>
    <name evidence="1" type="ORF">FVE85_5907</name>
</gene>
<proteinExistence type="predicted"/>
<evidence type="ECO:0000313" key="2">
    <source>
        <dbReference type="Proteomes" id="UP000324585"/>
    </source>
</evidence>
<dbReference type="AlphaFoldDB" id="A0A5J4Z5F9"/>
<dbReference type="Proteomes" id="UP000324585">
    <property type="component" value="Unassembled WGS sequence"/>
</dbReference>
<accession>A0A5J4Z5F9</accession>
<sequence length="96" mass="10593">MHIKTLAGIWNSAESNILRSLCTANRRVQFGDECVWCLAKDDATCKAALQLPRWAGAHPDLIECDLEFDDLDETGAPSTRAIEKRAKESNTCSGKL</sequence>
<keyword evidence="2" id="KW-1185">Reference proteome</keyword>
<protein>
    <submittedName>
        <fullName evidence="1">Uncharacterized protein</fullName>
    </submittedName>
</protein>
<name>A0A5J4Z5F9_PORPP</name>
<comment type="caution">
    <text evidence="1">The sequence shown here is derived from an EMBL/GenBank/DDBJ whole genome shotgun (WGS) entry which is preliminary data.</text>
</comment>
<reference evidence="2" key="1">
    <citation type="journal article" date="2019" name="Nat. Commun.">
        <title>Expansion of phycobilisome linker gene families in mesophilic red algae.</title>
        <authorList>
            <person name="Lee J."/>
            <person name="Kim D."/>
            <person name="Bhattacharya D."/>
            <person name="Yoon H.S."/>
        </authorList>
    </citation>
    <scope>NUCLEOTIDE SEQUENCE [LARGE SCALE GENOMIC DNA]</scope>
    <source>
        <strain evidence="2">CCMP 1328</strain>
    </source>
</reference>
<dbReference type="EMBL" id="VRMN01000001">
    <property type="protein sequence ID" value="KAA8498322.1"/>
    <property type="molecule type" value="Genomic_DNA"/>
</dbReference>
<organism evidence="1 2">
    <name type="scientific">Porphyridium purpureum</name>
    <name type="common">Red alga</name>
    <name type="synonym">Porphyridium cruentum</name>
    <dbReference type="NCBI Taxonomy" id="35688"/>
    <lineage>
        <taxon>Eukaryota</taxon>
        <taxon>Rhodophyta</taxon>
        <taxon>Bangiophyceae</taxon>
        <taxon>Porphyridiales</taxon>
        <taxon>Porphyridiaceae</taxon>
        <taxon>Porphyridium</taxon>
    </lineage>
</organism>
<evidence type="ECO:0000313" key="1">
    <source>
        <dbReference type="EMBL" id="KAA8498322.1"/>
    </source>
</evidence>